<evidence type="ECO:0000256" key="1">
    <source>
        <dbReference type="ARBA" id="ARBA00004571"/>
    </source>
</evidence>
<evidence type="ECO:0000256" key="9">
    <source>
        <dbReference type="ARBA" id="ARBA00023237"/>
    </source>
</evidence>
<keyword evidence="6" id="KW-0408">Iron</keyword>
<reference evidence="14 15" key="1">
    <citation type="submission" date="2017-03" db="EMBL/GenBank/DDBJ databases">
        <title>Lifting the veil on microbial sulfur biogeochemistry in mining wastewaters.</title>
        <authorList>
            <person name="Kantor R.S."/>
            <person name="Colenbrander Nelson T."/>
            <person name="Marshall S."/>
            <person name="Bennett D."/>
            <person name="Apte S."/>
            <person name="Camacho D."/>
            <person name="Thomas B.C."/>
            <person name="Warren L.A."/>
            <person name="Banfield J.F."/>
        </authorList>
    </citation>
    <scope>NUCLEOTIDE SEQUENCE [LARGE SCALE GENOMIC DNA]</scope>
    <source>
        <strain evidence="14">32-68-21</strain>
    </source>
</reference>
<evidence type="ECO:0000256" key="6">
    <source>
        <dbReference type="ARBA" id="ARBA00023004"/>
    </source>
</evidence>
<feature type="domain" description="Secretin/TonB short N-terminal" evidence="13">
    <location>
        <begin position="53"/>
        <end position="104"/>
    </location>
</feature>
<organism evidence="14 15">
    <name type="scientific">Brevundimonas subvibrioides</name>
    <dbReference type="NCBI Taxonomy" id="74313"/>
    <lineage>
        <taxon>Bacteria</taxon>
        <taxon>Pseudomonadati</taxon>
        <taxon>Pseudomonadota</taxon>
        <taxon>Alphaproteobacteria</taxon>
        <taxon>Caulobacterales</taxon>
        <taxon>Caulobacteraceae</taxon>
        <taxon>Brevundimonas</taxon>
    </lineage>
</organism>
<dbReference type="PANTHER" id="PTHR47234:SF2">
    <property type="entry name" value="TONB-DEPENDENT RECEPTOR"/>
    <property type="match status" value="1"/>
</dbReference>
<dbReference type="GO" id="GO:0006826">
    <property type="term" value="P:iron ion transport"/>
    <property type="evidence" value="ECO:0007669"/>
    <property type="project" value="UniProtKB-KW"/>
</dbReference>
<evidence type="ECO:0000256" key="8">
    <source>
        <dbReference type="ARBA" id="ARBA00023136"/>
    </source>
</evidence>
<dbReference type="Pfam" id="PF07715">
    <property type="entry name" value="Plug"/>
    <property type="match status" value="1"/>
</dbReference>
<keyword evidence="7 11" id="KW-0798">TonB box</keyword>
<evidence type="ECO:0000256" key="4">
    <source>
        <dbReference type="ARBA" id="ARBA00022496"/>
    </source>
</evidence>
<dbReference type="GO" id="GO:0009279">
    <property type="term" value="C:cell outer membrane"/>
    <property type="evidence" value="ECO:0007669"/>
    <property type="project" value="UniProtKB-SubCell"/>
</dbReference>
<dbReference type="Pfam" id="PF00593">
    <property type="entry name" value="TonB_dep_Rec_b-barrel"/>
    <property type="match status" value="1"/>
</dbReference>
<evidence type="ECO:0000256" key="2">
    <source>
        <dbReference type="ARBA" id="ARBA00022448"/>
    </source>
</evidence>
<gene>
    <name evidence="14" type="ORF">B7Y86_03130</name>
</gene>
<sequence>MNMSRLSLLSGSAIVACVVSISVTACAQDAREFNIPAGSLRDALNLFATQSDQQILFAGDLVTGRTTPGLAGRFAPRDALGRLLAGSGISWSQGRPGVIFLRRSTETLTSAEPATALEDVVVTGTLLKRAGDLASPVIVLGRDALDRRGLGTVAEILTDLPQNYAGSGTPIVQMTASDRQGSNAVNATGVNLRGLGPASTLTLVNGRRLAGTGFRGEFGDVSALPSAAVERVDVLLDGASALYGADAVAGVVNVIMRKAFNGQESRARVSLAEGGAEDFIVSHLAGRSWSTGSAYLSYEYQTTNPLSSLDRNYTATGDLRPFGGTDHRALYSIPGNILIFNAAAGAYVAQYAIRPNASGTAQTAADFVAGGSNLQSISRGVDLTPALDRHSVYGRIYQSVGDRLELTADVRYNRRTYEFAGAASIGVFNVTRSNPYFVSPTGAASHIVGYSFLADLGNTRQTGASESLGVTASATYDLGASWSLDGYLAVAEERGDGAVRGRVNSRFLNEALGTIADDPATSYRAAVDGYFNPFGSGAANSRTVLDFIGRGFTESHDRSRAQSANLLAQGPVVRLPGGDVQLALGAQIRQDTFDTRTLTFAAAASPVAIVTPQAERRVSAVFAEARIPLVGADNARPGVRSLELSVAGRYEDYDDFGSTSNPKFGVVWSPVGDLALRASWGTSFRAASLPQIHDASVLSLTTVPRGDGGSVLALYQYGGNADLKPETAETFTIGFDYRPRGRLNLSAGYFDTRFTDRIAQPATENLAGVLTDPSLAPFVTRVSPGANAADLALVQSYISRPDFAFGTLYPATSYGAIIDGRWVNTGAVRVNGFDLSARYPISLREHRITLDGSASYILGYESQTTPTALVREVVDLIGYPVRLRSRIGAGWSNGDWSADLHWNHVGDYRDRLGARIDAWNTADLQAGWSPSTGVLNGLRLALTIQNLFDQDPPFYDAPSGFGFDPGQSSLMGRTVALQLIKRW</sequence>
<keyword evidence="3 10" id="KW-1134">Transmembrane beta strand</keyword>
<dbReference type="InterPro" id="IPR037066">
    <property type="entry name" value="Plug_dom_sf"/>
</dbReference>
<protein>
    <recommendedName>
        <fullName evidence="13">Secretin/TonB short N-terminal domain-containing protein</fullName>
    </recommendedName>
</protein>
<dbReference type="Proteomes" id="UP000216147">
    <property type="component" value="Unassembled WGS sequence"/>
</dbReference>
<dbReference type="EMBL" id="NCEQ01000003">
    <property type="protein sequence ID" value="OYX58022.1"/>
    <property type="molecule type" value="Genomic_DNA"/>
</dbReference>
<evidence type="ECO:0000256" key="11">
    <source>
        <dbReference type="RuleBase" id="RU003357"/>
    </source>
</evidence>
<comment type="subcellular location">
    <subcellularLocation>
        <location evidence="1 10">Cell outer membrane</location>
        <topology evidence="1 10">Multi-pass membrane protein</topology>
    </subcellularLocation>
</comment>
<keyword evidence="8 10" id="KW-0472">Membrane</keyword>
<dbReference type="PANTHER" id="PTHR47234">
    <property type="match status" value="1"/>
</dbReference>
<dbReference type="InterPro" id="IPR039426">
    <property type="entry name" value="TonB-dep_rcpt-like"/>
</dbReference>
<dbReference type="Gene3D" id="3.55.50.30">
    <property type="match status" value="1"/>
</dbReference>
<keyword evidence="4" id="KW-0410">Iron transport</keyword>
<dbReference type="InterPro" id="IPR012910">
    <property type="entry name" value="Plug_dom"/>
</dbReference>
<evidence type="ECO:0000256" key="3">
    <source>
        <dbReference type="ARBA" id="ARBA00022452"/>
    </source>
</evidence>
<dbReference type="InterPro" id="IPR000531">
    <property type="entry name" value="Beta-barrel_TonB"/>
</dbReference>
<keyword evidence="12" id="KW-0732">Signal</keyword>
<dbReference type="SUPFAM" id="SSF56935">
    <property type="entry name" value="Porins"/>
    <property type="match status" value="1"/>
</dbReference>
<dbReference type="InterPro" id="IPR011662">
    <property type="entry name" value="Secretin/TonB_short_N"/>
</dbReference>
<keyword evidence="2 10" id="KW-0813">Transport</keyword>
<comment type="caution">
    <text evidence="14">The sequence shown here is derived from an EMBL/GenBank/DDBJ whole genome shotgun (WGS) entry which is preliminary data.</text>
</comment>
<dbReference type="InterPro" id="IPR036942">
    <property type="entry name" value="Beta-barrel_TonB_sf"/>
</dbReference>
<name>A0A258HNU1_9CAUL</name>
<evidence type="ECO:0000313" key="15">
    <source>
        <dbReference type="Proteomes" id="UP000216147"/>
    </source>
</evidence>
<comment type="similarity">
    <text evidence="10 11">Belongs to the TonB-dependent receptor family.</text>
</comment>
<feature type="signal peptide" evidence="12">
    <location>
        <begin position="1"/>
        <end position="27"/>
    </location>
</feature>
<evidence type="ECO:0000313" key="14">
    <source>
        <dbReference type="EMBL" id="OYX58022.1"/>
    </source>
</evidence>
<proteinExistence type="inferred from homology"/>
<evidence type="ECO:0000256" key="10">
    <source>
        <dbReference type="PROSITE-ProRule" id="PRU01360"/>
    </source>
</evidence>
<dbReference type="PROSITE" id="PS52016">
    <property type="entry name" value="TONB_DEPENDENT_REC_3"/>
    <property type="match status" value="1"/>
</dbReference>
<dbReference type="Gene3D" id="2.40.170.20">
    <property type="entry name" value="TonB-dependent receptor, beta-barrel domain"/>
    <property type="match status" value="1"/>
</dbReference>
<dbReference type="Gene3D" id="2.170.130.10">
    <property type="entry name" value="TonB-dependent receptor, plug domain"/>
    <property type="match status" value="1"/>
</dbReference>
<evidence type="ECO:0000259" key="13">
    <source>
        <dbReference type="SMART" id="SM00965"/>
    </source>
</evidence>
<evidence type="ECO:0000256" key="12">
    <source>
        <dbReference type="SAM" id="SignalP"/>
    </source>
</evidence>
<keyword evidence="4" id="KW-0406">Ion transport</keyword>
<keyword evidence="5 10" id="KW-0812">Transmembrane</keyword>
<dbReference type="AlphaFoldDB" id="A0A258HNU1"/>
<feature type="chain" id="PRO_5013033901" description="Secretin/TonB short N-terminal domain-containing protein" evidence="12">
    <location>
        <begin position="28"/>
        <end position="983"/>
    </location>
</feature>
<accession>A0A258HNU1</accession>
<keyword evidence="9 10" id="KW-0998">Cell outer membrane</keyword>
<dbReference type="PROSITE" id="PS51257">
    <property type="entry name" value="PROKAR_LIPOPROTEIN"/>
    <property type="match status" value="1"/>
</dbReference>
<dbReference type="SMART" id="SM00965">
    <property type="entry name" value="STN"/>
    <property type="match status" value="1"/>
</dbReference>
<evidence type="ECO:0000256" key="5">
    <source>
        <dbReference type="ARBA" id="ARBA00022692"/>
    </source>
</evidence>
<evidence type="ECO:0000256" key="7">
    <source>
        <dbReference type="ARBA" id="ARBA00023077"/>
    </source>
</evidence>
<dbReference type="Pfam" id="PF07660">
    <property type="entry name" value="STN"/>
    <property type="match status" value="1"/>
</dbReference>